<gene>
    <name evidence="2" type="ORF">CEXT_729111</name>
</gene>
<comment type="caution">
    <text evidence="2">The sequence shown here is derived from an EMBL/GenBank/DDBJ whole genome shotgun (WGS) entry which is preliminary data.</text>
</comment>
<feature type="region of interest" description="Disordered" evidence="1">
    <location>
        <begin position="91"/>
        <end position="118"/>
    </location>
</feature>
<sequence>MVHSGRRRPSHEIVPNKQFGKKSSTEGARASRFTGAERSHPRGFVCPFLPSAPFSDQWDEGWRVPATEGWGSGTGHVPYVGRLESPWLIRTGNYRSGSSPSEPVQHPYKEVGTPLTDS</sequence>
<reference evidence="2 3" key="1">
    <citation type="submission" date="2021-06" db="EMBL/GenBank/DDBJ databases">
        <title>Caerostris extrusa draft genome.</title>
        <authorList>
            <person name="Kono N."/>
            <person name="Arakawa K."/>
        </authorList>
    </citation>
    <scope>NUCLEOTIDE SEQUENCE [LARGE SCALE GENOMIC DNA]</scope>
</reference>
<evidence type="ECO:0000313" key="2">
    <source>
        <dbReference type="EMBL" id="GIX95799.1"/>
    </source>
</evidence>
<proteinExistence type="predicted"/>
<dbReference type="Proteomes" id="UP001054945">
    <property type="component" value="Unassembled WGS sequence"/>
</dbReference>
<protein>
    <submittedName>
        <fullName evidence="2">Uncharacterized protein</fullName>
    </submittedName>
</protein>
<accession>A0AAV4PFB0</accession>
<feature type="compositionally biased region" description="Polar residues" evidence="1">
    <location>
        <begin position="93"/>
        <end position="102"/>
    </location>
</feature>
<feature type="region of interest" description="Disordered" evidence="1">
    <location>
        <begin position="1"/>
        <end position="42"/>
    </location>
</feature>
<evidence type="ECO:0000256" key="1">
    <source>
        <dbReference type="SAM" id="MobiDB-lite"/>
    </source>
</evidence>
<evidence type="ECO:0000313" key="3">
    <source>
        <dbReference type="Proteomes" id="UP001054945"/>
    </source>
</evidence>
<name>A0AAV4PFB0_CAEEX</name>
<dbReference type="AlphaFoldDB" id="A0AAV4PFB0"/>
<organism evidence="2 3">
    <name type="scientific">Caerostris extrusa</name>
    <name type="common">Bark spider</name>
    <name type="synonym">Caerostris bankana</name>
    <dbReference type="NCBI Taxonomy" id="172846"/>
    <lineage>
        <taxon>Eukaryota</taxon>
        <taxon>Metazoa</taxon>
        <taxon>Ecdysozoa</taxon>
        <taxon>Arthropoda</taxon>
        <taxon>Chelicerata</taxon>
        <taxon>Arachnida</taxon>
        <taxon>Araneae</taxon>
        <taxon>Araneomorphae</taxon>
        <taxon>Entelegynae</taxon>
        <taxon>Araneoidea</taxon>
        <taxon>Araneidae</taxon>
        <taxon>Caerostris</taxon>
    </lineage>
</organism>
<keyword evidence="3" id="KW-1185">Reference proteome</keyword>
<dbReference type="EMBL" id="BPLR01004563">
    <property type="protein sequence ID" value="GIX95799.1"/>
    <property type="molecule type" value="Genomic_DNA"/>
</dbReference>